<evidence type="ECO:0000313" key="1">
    <source>
        <dbReference type="EnsemblMetazoa" id="XP_014259108.1"/>
    </source>
</evidence>
<name>A0A8I6S7E2_CIMLE</name>
<dbReference type="OrthoDB" id="2109241at2759"/>
<keyword evidence="2" id="KW-1185">Reference proteome</keyword>
<dbReference type="EnsemblMetazoa" id="XM_014403622.2">
    <property type="protein sequence ID" value="XP_014259108.1"/>
    <property type="gene ID" value="LOC106672303"/>
</dbReference>
<dbReference type="Pfam" id="PF15874">
    <property type="entry name" value="Il2rg"/>
    <property type="match status" value="1"/>
</dbReference>
<proteinExistence type="predicted"/>
<organism evidence="1 2">
    <name type="scientific">Cimex lectularius</name>
    <name type="common">Bed bug</name>
    <name type="synonym">Acanthia lectularia</name>
    <dbReference type="NCBI Taxonomy" id="79782"/>
    <lineage>
        <taxon>Eukaryota</taxon>
        <taxon>Metazoa</taxon>
        <taxon>Ecdysozoa</taxon>
        <taxon>Arthropoda</taxon>
        <taxon>Hexapoda</taxon>
        <taxon>Insecta</taxon>
        <taxon>Pterygota</taxon>
        <taxon>Neoptera</taxon>
        <taxon>Paraneoptera</taxon>
        <taxon>Hemiptera</taxon>
        <taxon>Heteroptera</taxon>
        <taxon>Panheteroptera</taxon>
        <taxon>Cimicomorpha</taxon>
        <taxon>Cimicidae</taxon>
        <taxon>Cimex</taxon>
    </lineage>
</organism>
<dbReference type="PANTHER" id="PTHR33887">
    <property type="entry name" value="PB1 DOMAIN-CONTAINING PROTEIN"/>
    <property type="match status" value="1"/>
</dbReference>
<dbReference type="SUPFAM" id="SSF51126">
    <property type="entry name" value="Pectin lyase-like"/>
    <property type="match status" value="1"/>
</dbReference>
<reference evidence="1" key="1">
    <citation type="submission" date="2022-01" db="UniProtKB">
        <authorList>
            <consortium name="EnsemblMetazoa"/>
        </authorList>
    </citation>
    <scope>IDENTIFICATION</scope>
</reference>
<dbReference type="OMA" id="QRNGYYT"/>
<protein>
    <submittedName>
        <fullName evidence="1">Uncharacterized protein</fullName>
    </submittedName>
</protein>
<dbReference type="InterPro" id="IPR039471">
    <property type="entry name" value="CXorf65-like"/>
</dbReference>
<evidence type="ECO:0000313" key="2">
    <source>
        <dbReference type="Proteomes" id="UP000494040"/>
    </source>
</evidence>
<sequence>MIVYVVYNDHKTLLVNPNCCMKLILNYIRISLKIHPKREFDLTNGNGDFLELSQLDLGESGLLLLKPREVYFVVTFSRNQIGKRTDYRPLLDESSPHFKVIKERHSKLFKGKIKVTKSISLPEGEKVTTKKRLSIPTDPSKLPFRSYSMPDLNGGGGAHIYSIPMELPSSIDTVTENKEKLVGSFDTDFQKQFSKAKAQGDKIKRHDSKWSYPHPVLTQVTSDELMKDANGKLVVTEDGYTVDKNGYLRDTEGRLVRQDEYFVDKEGLLRTEDGDLVVNNGFYVNKGGNMVTTDGYVVSQEGLLLNKNGERLVVNGHFVNKDGMLVKENGDFVKSKDGYHYLDKNGLLRDSNGEFVKTYQGFFINDSGLLADADGKVLRTKENHLIDKNLYLVDENQVPVRDAFGRVRKAIPSQLTELLFEKDSITGKYITTPDGHFVDKKGFARDKDGNFVLGIEGFRVNKDGILVYNDGRPAKRDGYYISQNGLYIDDDGKLVTSFNCNIGADGFLRTHGGELITVDDYVINAKGQLCTKDGNVVIQDGYAINKDGLLTDLDGNLKQSQGFFVNRDGILCDEMGKPKLQDNAYIREDGLKCDINGTPIKKNGRFVNKEGVLCDSTGNLVQAGDLFLSPNNILCDEKGNLATSFGHNINKDGVLCDNEGHLLMVDNNYVNKKGILCNRDGEPLVQEDGKFVNKDGLICDKNGNLEMVDNKFYVGKDGLLKDHKGNAIKKNGHNVDRNMLLRDNNDEPLTKDGYFLDINMSLQDKDGTTISKEIYSEKDVISPEKNFLLRDKNGKLMKKNGHYVGKDNLLYNKDGTAVMKNGHRVDANNLLRDDNGKILEIDGKYVDGTGNLLEKYHYEKPAAQQTLVFKERISSNATVIFSPGTTLQLKEKDDAFFMGNMDARKCRYVEQEMAKRKRALRLGLCHDYDIVHGMGPPNKKWWTPTGQLMISQRSAETPSYTITRVAKTLTKATQTETCYAVKTLAEMKDEKENYHKKFEKLMPKV</sequence>
<dbReference type="AlphaFoldDB" id="A0A8I6S7E2"/>
<accession>A0A8I6S7E2</accession>
<dbReference type="GeneID" id="106672303"/>
<dbReference type="KEGG" id="clec:106672303"/>
<dbReference type="InterPro" id="IPR011050">
    <property type="entry name" value="Pectin_lyase_fold/virulence"/>
</dbReference>
<dbReference type="PANTHER" id="PTHR33887:SF4">
    <property type="entry name" value="AB2-183"/>
    <property type="match status" value="1"/>
</dbReference>
<dbReference type="Proteomes" id="UP000494040">
    <property type="component" value="Unassembled WGS sequence"/>
</dbReference>
<dbReference type="RefSeq" id="XP_014259108.1">
    <property type="nucleotide sequence ID" value="XM_014403622.2"/>
</dbReference>